<name>A0ABT8TEB4_9GAMM</name>
<accession>A0ABT8TEB4</accession>
<evidence type="ECO:0000313" key="2">
    <source>
        <dbReference type="Proteomes" id="UP001168380"/>
    </source>
</evidence>
<protein>
    <submittedName>
        <fullName evidence="1">Uncharacterized protein</fullName>
    </submittedName>
</protein>
<gene>
    <name evidence="1" type="ORF">QWI16_09365</name>
</gene>
<reference evidence="1" key="1">
    <citation type="submission" date="2023-07" db="EMBL/GenBank/DDBJ databases">
        <title>Gilvimarinus algae sp. nov., isolated from the surface of Kelp.</title>
        <authorList>
            <person name="Sun Y.Y."/>
            <person name="Gong Y."/>
            <person name="Du Z.J."/>
        </authorList>
    </citation>
    <scope>NUCLEOTIDE SEQUENCE</scope>
    <source>
        <strain evidence="1">SDUM040014</strain>
    </source>
</reference>
<evidence type="ECO:0000313" key="1">
    <source>
        <dbReference type="EMBL" id="MDO3382383.1"/>
    </source>
</evidence>
<proteinExistence type="predicted"/>
<comment type="caution">
    <text evidence="1">The sequence shown here is derived from an EMBL/GenBank/DDBJ whole genome shotgun (WGS) entry which is preliminary data.</text>
</comment>
<organism evidence="1 2">
    <name type="scientific">Gilvimarinus algae</name>
    <dbReference type="NCBI Taxonomy" id="3058037"/>
    <lineage>
        <taxon>Bacteria</taxon>
        <taxon>Pseudomonadati</taxon>
        <taxon>Pseudomonadota</taxon>
        <taxon>Gammaproteobacteria</taxon>
        <taxon>Cellvibrionales</taxon>
        <taxon>Cellvibrionaceae</taxon>
        <taxon>Gilvimarinus</taxon>
    </lineage>
</organism>
<sequence>MNDLTLNALSANGKTGSIALPLNSDVNILSEAQSQLKALGFTQTEMNGMILSPTKLDPAAIADTPTEKVQLLTTEELKGPDFPPVPKPANQDEFPPNTSTSVLVSTSDSNFFIYFWGDDGEDHGSYAPANQDTYTDPQFPLQSKIQYKRYWLNTGSYKIIGKQQFSKSIATTQGMSTTDTQTFSAELGVAVNGLSAKLSESTSTSITISEQKTVTETYSFEVPEGKVCVYTLWQLIEEFALTDQAGNEIVWRGNYLPLKNPPPFIPKFPAKFPQNLFTNNSARYVSDPVMFDK</sequence>
<keyword evidence="2" id="KW-1185">Reference proteome</keyword>
<dbReference type="EMBL" id="JAULRT010000052">
    <property type="protein sequence ID" value="MDO3382383.1"/>
    <property type="molecule type" value="Genomic_DNA"/>
</dbReference>
<dbReference type="Proteomes" id="UP001168380">
    <property type="component" value="Unassembled WGS sequence"/>
</dbReference>
<dbReference type="RefSeq" id="WP_302712616.1">
    <property type="nucleotide sequence ID" value="NZ_JAULRT010000052.1"/>
</dbReference>